<proteinExistence type="predicted"/>
<dbReference type="Gene3D" id="3.40.630.30">
    <property type="match status" value="1"/>
</dbReference>
<sequence>MPAPDSAPRTPEDSTDRLDLYRPTLDDVDGLHAILSDPRVWEHFPSLRPTERAQTVGRVRRWMAVWDAVGLDTWVARERGGDRIVGYGGCSVLPGGVWNLGYRFAPAAQGRGFATELSRRAISRAEAARPASPVIAYLLEHNAASKAVAEKLGMKLVHRGPDAGNPDPSAVRLVYAFRDLADTELAAALH</sequence>
<evidence type="ECO:0000259" key="1">
    <source>
        <dbReference type="PROSITE" id="PS51186"/>
    </source>
</evidence>
<organism evidence="2 3">
    <name type="scientific">Gryllotalpicola kribbensis</name>
    <dbReference type="NCBI Taxonomy" id="993084"/>
    <lineage>
        <taxon>Bacteria</taxon>
        <taxon>Bacillati</taxon>
        <taxon>Actinomycetota</taxon>
        <taxon>Actinomycetes</taxon>
        <taxon>Micrococcales</taxon>
        <taxon>Microbacteriaceae</taxon>
        <taxon>Gryllotalpicola</taxon>
    </lineage>
</organism>
<dbReference type="SUPFAM" id="SSF55729">
    <property type="entry name" value="Acyl-CoA N-acyltransferases (Nat)"/>
    <property type="match status" value="1"/>
</dbReference>
<comment type="caution">
    <text evidence="2">The sequence shown here is derived from an EMBL/GenBank/DDBJ whole genome shotgun (WGS) entry which is preliminary data.</text>
</comment>
<keyword evidence="3" id="KW-1185">Reference proteome</keyword>
<name>A0ABP8AYT6_9MICO</name>
<feature type="domain" description="N-acetyltransferase" evidence="1">
    <location>
        <begin position="18"/>
        <end position="178"/>
    </location>
</feature>
<dbReference type="EMBL" id="BAABBX010000016">
    <property type="protein sequence ID" value="GAA4193743.1"/>
    <property type="molecule type" value="Genomic_DNA"/>
</dbReference>
<accession>A0ABP8AYT6</accession>
<dbReference type="Pfam" id="PF13302">
    <property type="entry name" value="Acetyltransf_3"/>
    <property type="match status" value="1"/>
</dbReference>
<gene>
    <name evidence="2" type="ORF">GCM10022288_28000</name>
</gene>
<evidence type="ECO:0000313" key="3">
    <source>
        <dbReference type="Proteomes" id="UP001500213"/>
    </source>
</evidence>
<dbReference type="RefSeq" id="WP_344777945.1">
    <property type="nucleotide sequence ID" value="NZ_BAABBX010000016.1"/>
</dbReference>
<reference evidence="3" key="1">
    <citation type="journal article" date="2019" name="Int. J. Syst. Evol. Microbiol.">
        <title>The Global Catalogue of Microorganisms (GCM) 10K type strain sequencing project: providing services to taxonomists for standard genome sequencing and annotation.</title>
        <authorList>
            <consortium name="The Broad Institute Genomics Platform"/>
            <consortium name="The Broad Institute Genome Sequencing Center for Infectious Disease"/>
            <person name="Wu L."/>
            <person name="Ma J."/>
        </authorList>
    </citation>
    <scope>NUCLEOTIDE SEQUENCE [LARGE SCALE GENOMIC DNA]</scope>
    <source>
        <strain evidence="3">JCM 17593</strain>
    </source>
</reference>
<dbReference type="InterPro" id="IPR000182">
    <property type="entry name" value="GNAT_dom"/>
</dbReference>
<evidence type="ECO:0000313" key="2">
    <source>
        <dbReference type="EMBL" id="GAA4193743.1"/>
    </source>
</evidence>
<dbReference type="PROSITE" id="PS51186">
    <property type="entry name" value="GNAT"/>
    <property type="match status" value="1"/>
</dbReference>
<dbReference type="PANTHER" id="PTHR43792">
    <property type="entry name" value="GNAT FAMILY, PUTATIVE (AFU_ORTHOLOGUE AFUA_3G00765)-RELATED-RELATED"/>
    <property type="match status" value="1"/>
</dbReference>
<dbReference type="PANTHER" id="PTHR43792:SF1">
    <property type="entry name" value="N-ACETYLTRANSFERASE DOMAIN-CONTAINING PROTEIN"/>
    <property type="match status" value="1"/>
</dbReference>
<dbReference type="Proteomes" id="UP001500213">
    <property type="component" value="Unassembled WGS sequence"/>
</dbReference>
<dbReference type="InterPro" id="IPR016181">
    <property type="entry name" value="Acyl_CoA_acyltransferase"/>
</dbReference>
<protein>
    <submittedName>
        <fullName evidence="2">GNAT family N-acetyltransferase</fullName>
    </submittedName>
</protein>
<dbReference type="InterPro" id="IPR051531">
    <property type="entry name" value="N-acetyltransferase"/>
</dbReference>